<dbReference type="EMBL" id="VSRR010138802">
    <property type="protein sequence ID" value="MPD03957.1"/>
    <property type="molecule type" value="Genomic_DNA"/>
</dbReference>
<dbReference type="AlphaFoldDB" id="A0A5B7KBE4"/>
<dbReference type="Proteomes" id="UP000324222">
    <property type="component" value="Unassembled WGS sequence"/>
</dbReference>
<organism evidence="2 3">
    <name type="scientific">Portunus trituberculatus</name>
    <name type="common">Swimming crab</name>
    <name type="synonym">Neptunus trituberculatus</name>
    <dbReference type="NCBI Taxonomy" id="210409"/>
    <lineage>
        <taxon>Eukaryota</taxon>
        <taxon>Metazoa</taxon>
        <taxon>Ecdysozoa</taxon>
        <taxon>Arthropoda</taxon>
        <taxon>Crustacea</taxon>
        <taxon>Multicrustacea</taxon>
        <taxon>Malacostraca</taxon>
        <taxon>Eumalacostraca</taxon>
        <taxon>Eucarida</taxon>
        <taxon>Decapoda</taxon>
        <taxon>Pleocyemata</taxon>
        <taxon>Brachyura</taxon>
        <taxon>Eubrachyura</taxon>
        <taxon>Portunoidea</taxon>
        <taxon>Portunidae</taxon>
        <taxon>Portuninae</taxon>
        <taxon>Portunus</taxon>
    </lineage>
</organism>
<keyword evidence="3" id="KW-1185">Reference proteome</keyword>
<feature type="compositionally biased region" description="Low complexity" evidence="1">
    <location>
        <begin position="38"/>
        <end position="47"/>
    </location>
</feature>
<feature type="region of interest" description="Disordered" evidence="1">
    <location>
        <begin position="24"/>
        <end position="71"/>
    </location>
</feature>
<accession>A0A5B7KBE4</accession>
<comment type="caution">
    <text evidence="2">The sequence shown here is derived from an EMBL/GenBank/DDBJ whole genome shotgun (WGS) entry which is preliminary data.</text>
</comment>
<name>A0A5B7KBE4_PORTR</name>
<reference evidence="2 3" key="1">
    <citation type="submission" date="2019-05" db="EMBL/GenBank/DDBJ databases">
        <title>Another draft genome of Portunus trituberculatus and its Hox gene families provides insights of decapod evolution.</title>
        <authorList>
            <person name="Jeong J.-H."/>
            <person name="Song I."/>
            <person name="Kim S."/>
            <person name="Choi T."/>
            <person name="Kim D."/>
            <person name="Ryu S."/>
            <person name="Kim W."/>
        </authorList>
    </citation>
    <scope>NUCLEOTIDE SEQUENCE [LARGE SCALE GENOMIC DNA]</scope>
    <source>
        <tissue evidence="2">Muscle</tissue>
    </source>
</reference>
<feature type="region of interest" description="Disordered" evidence="1">
    <location>
        <begin position="97"/>
        <end position="128"/>
    </location>
</feature>
<feature type="compositionally biased region" description="Polar residues" evidence="1">
    <location>
        <begin position="24"/>
        <end position="33"/>
    </location>
</feature>
<sequence>MRTGPFRVVRLRHTRIFAASSLTNLPSYPQSTVPHPQPQTHATPQQALVQNPPPLQTFKTKPRNDETRSQKKMLLNEKLRRVPPEIRFQYSSSLKLKKDEAAGNAMEGEGRKRRSGEEQDKSVCGENLAPKNLHVVFHDDLW</sequence>
<evidence type="ECO:0000313" key="2">
    <source>
        <dbReference type="EMBL" id="MPD03957.1"/>
    </source>
</evidence>
<feature type="compositionally biased region" description="Basic and acidic residues" evidence="1">
    <location>
        <begin position="62"/>
        <end position="71"/>
    </location>
</feature>
<evidence type="ECO:0000313" key="3">
    <source>
        <dbReference type="Proteomes" id="UP000324222"/>
    </source>
</evidence>
<gene>
    <name evidence="2" type="ORF">E2C01_099618</name>
</gene>
<evidence type="ECO:0000256" key="1">
    <source>
        <dbReference type="SAM" id="MobiDB-lite"/>
    </source>
</evidence>
<proteinExistence type="predicted"/>
<protein>
    <submittedName>
        <fullName evidence="2">Uncharacterized protein</fullName>
    </submittedName>
</protein>